<sequence>MVDLDFDVVQLPDREHVETGETAPDFTRPLVNDEFWEDRSLSELTDGGPVLLVFYPMDGAFPATYIWKELRDRAWDETYDVRIVGCSISDPYAHRRLIEERGIDYELFSDPNNTVAVEYGVPHDLDGMTGVSEPRPAVFLLDEERVVEYAWVAGKWPEFPDYDEVESALGEL</sequence>
<evidence type="ECO:0000313" key="4">
    <source>
        <dbReference type="Proteomes" id="UP000663586"/>
    </source>
</evidence>
<dbReference type="InterPro" id="IPR000866">
    <property type="entry name" value="AhpC/TSA"/>
</dbReference>
<dbReference type="KEGG" id="hara:AArcS_3124"/>
<protein>
    <submittedName>
        <fullName evidence="3">Peroxiredoxin</fullName>
    </submittedName>
</protein>
<dbReference type="Proteomes" id="UP000663586">
    <property type="component" value="Chromosome"/>
</dbReference>
<accession>A0A897MVK9</accession>
<dbReference type="InterPro" id="IPR013766">
    <property type="entry name" value="Thioredoxin_domain"/>
</dbReference>
<dbReference type="GeneID" id="70686502"/>
<dbReference type="Gene3D" id="3.40.30.10">
    <property type="entry name" value="Glutaredoxin"/>
    <property type="match status" value="1"/>
</dbReference>
<evidence type="ECO:0000256" key="1">
    <source>
        <dbReference type="ARBA" id="ARBA00023284"/>
    </source>
</evidence>
<proteinExistence type="predicted"/>
<dbReference type="AlphaFoldDB" id="A0A897MVK9"/>
<dbReference type="InterPro" id="IPR050455">
    <property type="entry name" value="Tpx_Peroxidase_subfamily"/>
</dbReference>
<dbReference type="PROSITE" id="PS51352">
    <property type="entry name" value="THIOREDOXIN_2"/>
    <property type="match status" value="1"/>
</dbReference>
<keyword evidence="4" id="KW-1185">Reference proteome</keyword>
<reference evidence="3" key="1">
    <citation type="submission" date="2020-11" db="EMBL/GenBank/DDBJ databases">
        <title>Carbohydrate-dependent, anaerobic sulfur respiration: A novel catabolism in halophilic archaea.</title>
        <authorList>
            <person name="Sorokin D.Y."/>
            <person name="Messina E."/>
            <person name="Smedile F."/>
            <person name="La Cono V."/>
            <person name="Hallsworth J.E."/>
            <person name="Yakimov M.M."/>
        </authorList>
    </citation>
    <scope>NUCLEOTIDE SEQUENCE</scope>
    <source>
        <strain evidence="3">AArc-S</strain>
    </source>
</reference>
<dbReference type="InterPro" id="IPR036249">
    <property type="entry name" value="Thioredoxin-like_sf"/>
</dbReference>
<name>A0A897MVK9_9EURY</name>
<evidence type="ECO:0000313" key="3">
    <source>
        <dbReference type="EMBL" id="QSG04311.1"/>
    </source>
</evidence>
<gene>
    <name evidence="3" type="primary">bcp6</name>
    <name evidence="3" type="ORF">AArcS_3124</name>
</gene>
<dbReference type="RefSeq" id="WP_238478333.1">
    <property type="nucleotide sequence ID" value="NZ_CP064786.1"/>
</dbReference>
<dbReference type="Pfam" id="PF00578">
    <property type="entry name" value="AhpC-TSA"/>
    <property type="match status" value="1"/>
</dbReference>
<dbReference type="GO" id="GO:0016491">
    <property type="term" value="F:oxidoreductase activity"/>
    <property type="evidence" value="ECO:0007669"/>
    <property type="project" value="InterPro"/>
</dbReference>
<organism evidence="3 4">
    <name type="scientific">Natranaeroarchaeum sulfidigenes</name>
    <dbReference type="NCBI Taxonomy" id="2784880"/>
    <lineage>
        <taxon>Archaea</taxon>
        <taxon>Methanobacteriati</taxon>
        <taxon>Methanobacteriota</taxon>
        <taxon>Stenosarchaea group</taxon>
        <taxon>Halobacteria</taxon>
        <taxon>Halobacteriales</taxon>
        <taxon>Natronoarchaeaceae</taxon>
        <taxon>Natranaeroarchaeum</taxon>
    </lineage>
</organism>
<dbReference type="EMBL" id="CP064786">
    <property type="protein sequence ID" value="QSG04311.1"/>
    <property type="molecule type" value="Genomic_DNA"/>
</dbReference>
<dbReference type="PANTHER" id="PTHR43110:SF1">
    <property type="entry name" value="THIOL PEROXIDASE"/>
    <property type="match status" value="1"/>
</dbReference>
<dbReference type="GO" id="GO:0016209">
    <property type="term" value="F:antioxidant activity"/>
    <property type="evidence" value="ECO:0007669"/>
    <property type="project" value="InterPro"/>
</dbReference>
<dbReference type="SUPFAM" id="SSF52833">
    <property type="entry name" value="Thioredoxin-like"/>
    <property type="match status" value="1"/>
</dbReference>
<feature type="domain" description="Thioredoxin" evidence="2">
    <location>
        <begin position="17"/>
        <end position="172"/>
    </location>
</feature>
<dbReference type="PANTHER" id="PTHR43110">
    <property type="entry name" value="THIOL PEROXIDASE"/>
    <property type="match status" value="1"/>
</dbReference>
<keyword evidence="1" id="KW-0676">Redox-active center</keyword>
<evidence type="ECO:0000259" key="2">
    <source>
        <dbReference type="PROSITE" id="PS51352"/>
    </source>
</evidence>